<accession>A0A1I2AXM6</accession>
<dbReference type="STRING" id="1003.SAMN04488541_100252"/>
<sequence>MKLGTEINTTQFTKNFKNALFRITPSNFEQYALQAFYFQATYNSVYRAYLAALSIDKNQVKKLSEIPFLPIDFFKTHQVLSHHAPVETIFESSGITGMQNSKHYLLDGNFYQNVARTIFEANYGKLADYQFFALLPSYIERANSSLVYMVKSFIESSKKANEQGENFSGFYLKHTQEMIDCLRKLQEKKQKAILIGVTFALLDFAEHYSMDLSHVVIMETGGMKGRRKEMIREEVHQILKEAFNVKQIHSEYGMTELLSQAYAIKDGIFRCPPFMKVLLRDVNDPFEVGGHVKNGGINVIDLANIDSCAFIETKDLGTLIDHEHFKVLGRYDNADVRGCNLMIV</sequence>
<feature type="domain" description="Acyl-protein synthetase LuxE" evidence="1">
    <location>
        <begin position="28"/>
        <end position="342"/>
    </location>
</feature>
<organism evidence="2 3">
    <name type="scientific">Thermoflexibacter ruber</name>
    <dbReference type="NCBI Taxonomy" id="1003"/>
    <lineage>
        <taxon>Bacteria</taxon>
        <taxon>Pseudomonadati</taxon>
        <taxon>Bacteroidota</taxon>
        <taxon>Cytophagia</taxon>
        <taxon>Cytophagales</taxon>
        <taxon>Thermoflexibacteraceae</taxon>
        <taxon>Thermoflexibacter</taxon>
    </lineage>
</organism>
<dbReference type="RefSeq" id="WP_245763957.1">
    <property type="nucleotide sequence ID" value="NZ_FONY01000002.1"/>
</dbReference>
<gene>
    <name evidence="2" type="ORF">SAMN04488541_100252</name>
</gene>
<evidence type="ECO:0000259" key="1">
    <source>
        <dbReference type="Pfam" id="PF04443"/>
    </source>
</evidence>
<dbReference type="InterPro" id="IPR007534">
    <property type="entry name" value="LuxE"/>
</dbReference>
<dbReference type="EMBL" id="FONY01000002">
    <property type="protein sequence ID" value="SFE48662.1"/>
    <property type="molecule type" value="Genomic_DNA"/>
</dbReference>
<proteinExistence type="predicted"/>
<dbReference type="GO" id="GO:0008218">
    <property type="term" value="P:bioluminescence"/>
    <property type="evidence" value="ECO:0007669"/>
    <property type="project" value="InterPro"/>
</dbReference>
<name>A0A1I2AXM6_9BACT</name>
<evidence type="ECO:0000313" key="2">
    <source>
        <dbReference type="EMBL" id="SFE48662.1"/>
    </source>
</evidence>
<dbReference type="Pfam" id="PF04443">
    <property type="entry name" value="LuxE"/>
    <property type="match status" value="1"/>
</dbReference>
<dbReference type="AlphaFoldDB" id="A0A1I2AXM6"/>
<keyword evidence="3" id="KW-1185">Reference proteome</keyword>
<protein>
    <submittedName>
        <fullName evidence="2">Acyl-protein synthetase, LuxE</fullName>
    </submittedName>
</protein>
<dbReference type="Proteomes" id="UP000199513">
    <property type="component" value="Unassembled WGS sequence"/>
</dbReference>
<reference evidence="2 3" key="1">
    <citation type="submission" date="2016-10" db="EMBL/GenBank/DDBJ databases">
        <authorList>
            <person name="de Groot N.N."/>
        </authorList>
    </citation>
    <scope>NUCLEOTIDE SEQUENCE [LARGE SCALE GENOMIC DNA]</scope>
    <source>
        <strain>GEY</strain>
        <strain evidence="3">DSM 9560</strain>
    </source>
</reference>
<dbReference type="GO" id="GO:0047474">
    <property type="term" value="F:long-chain fatty acid--protein ligase activity"/>
    <property type="evidence" value="ECO:0007669"/>
    <property type="project" value="InterPro"/>
</dbReference>
<evidence type="ECO:0000313" key="3">
    <source>
        <dbReference type="Proteomes" id="UP000199513"/>
    </source>
</evidence>
<dbReference type="SUPFAM" id="SSF56801">
    <property type="entry name" value="Acetyl-CoA synthetase-like"/>
    <property type="match status" value="1"/>
</dbReference>